<keyword evidence="3" id="KW-1185">Reference proteome</keyword>
<dbReference type="PANTHER" id="PTHR47403:SF6">
    <property type="entry name" value="N-ACETYLTRANSFERASE DOMAIN-CONTAINING PROTEIN"/>
    <property type="match status" value="1"/>
</dbReference>
<evidence type="ECO:0000313" key="2">
    <source>
        <dbReference type="EMBL" id="KAK7479549.1"/>
    </source>
</evidence>
<dbReference type="InterPro" id="IPR016181">
    <property type="entry name" value="Acyl_CoA_acyltransferase"/>
</dbReference>
<comment type="caution">
    <text evidence="2">The sequence shown here is derived from an EMBL/GenBank/DDBJ whole genome shotgun (WGS) entry which is preliminary data.</text>
</comment>
<gene>
    <name evidence="2" type="ORF">BaRGS_00029186</name>
</gene>
<name>A0ABD0JXV2_9CAEN</name>
<dbReference type="EMBL" id="JACVVK020000300">
    <property type="protein sequence ID" value="KAK7479549.1"/>
    <property type="molecule type" value="Genomic_DNA"/>
</dbReference>
<feature type="region of interest" description="Disordered" evidence="1">
    <location>
        <begin position="1"/>
        <end position="22"/>
    </location>
</feature>
<dbReference type="PANTHER" id="PTHR47403">
    <property type="entry name" value="LOC100145250 PROTEIN"/>
    <property type="match status" value="1"/>
</dbReference>
<reference evidence="2 3" key="1">
    <citation type="journal article" date="2023" name="Sci. Data">
        <title>Genome assembly of the Korean intertidal mud-creeper Batillaria attramentaria.</title>
        <authorList>
            <person name="Patra A.K."/>
            <person name="Ho P.T."/>
            <person name="Jun S."/>
            <person name="Lee S.J."/>
            <person name="Kim Y."/>
            <person name="Won Y.J."/>
        </authorList>
    </citation>
    <scope>NUCLEOTIDE SEQUENCE [LARGE SCALE GENOMIC DNA]</scope>
    <source>
        <strain evidence="2">Wonlab-2016</strain>
    </source>
</reference>
<feature type="non-terminal residue" evidence="2">
    <location>
        <position position="154"/>
    </location>
</feature>
<accession>A0ABD0JXV2</accession>
<dbReference type="Proteomes" id="UP001519460">
    <property type="component" value="Unassembled WGS sequence"/>
</dbReference>
<evidence type="ECO:0000313" key="3">
    <source>
        <dbReference type="Proteomes" id="UP001519460"/>
    </source>
</evidence>
<organism evidence="2 3">
    <name type="scientific">Batillaria attramentaria</name>
    <dbReference type="NCBI Taxonomy" id="370345"/>
    <lineage>
        <taxon>Eukaryota</taxon>
        <taxon>Metazoa</taxon>
        <taxon>Spiralia</taxon>
        <taxon>Lophotrochozoa</taxon>
        <taxon>Mollusca</taxon>
        <taxon>Gastropoda</taxon>
        <taxon>Caenogastropoda</taxon>
        <taxon>Sorbeoconcha</taxon>
        <taxon>Cerithioidea</taxon>
        <taxon>Batillariidae</taxon>
        <taxon>Batillaria</taxon>
    </lineage>
</organism>
<evidence type="ECO:0000256" key="1">
    <source>
        <dbReference type="SAM" id="MobiDB-lite"/>
    </source>
</evidence>
<dbReference type="AlphaFoldDB" id="A0ABD0JXV2"/>
<dbReference type="SUPFAM" id="SSF55729">
    <property type="entry name" value="Acyl-CoA N-acyltransferases (Nat)"/>
    <property type="match status" value="1"/>
</dbReference>
<sequence length="154" mass="17213">MVSLRMERAEQKPTRHSTDKSDCGEQLCVAGVDDYQAVLDIDTEVYHGLDYLPATFPKLVAGPGVRAYLYKLGDRVVGFNSTLLVDGGQTLVTSAGRMAADCRGGGMYGRFKRRVMREFNESRDLRYYAMTVDNVNIAVRGESLLKTFRKTSEK</sequence>
<proteinExistence type="predicted"/>
<protein>
    <submittedName>
        <fullName evidence="2">Uncharacterized protein</fullName>
    </submittedName>
</protein>